<dbReference type="Proteomes" id="UP000826195">
    <property type="component" value="Unassembled WGS sequence"/>
</dbReference>
<organism evidence="1 2">
    <name type="scientific">Cotesia glomerata</name>
    <name type="common">Lepidopteran parasitic wasp</name>
    <name type="synonym">Apanteles glomeratus</name>
    <dbReference type="NCBI Taxonomy" id="32391"/>
    <lineage>
        <taxon>Eukaryota</taxon>
        <taxon>Metazoa</taxon>
        <taxon>Ecdysozoa</taxon>
        <taxon>Arthropoda</taxon>
        <taxon>Hexapoda</taxon>
        <taxon>Insecta</taxon>
        <taxon>Pterygota</taxon>
        <taxon>Neoptera</taxon>
        <taxon>Endopterygota</taxon>
        <taxon>Hymenoptera</taxon>
        <taxon>Apocrita</taxon>
        <taxon>Ichneumonoidea</taxon>
        <taxon>Braconidae</taxon>
        <taxon>Microgastrinae</taxon>
        <taxon>Cotesia</taxon>
    </lineage>
</organism>
<dbReference type="AlphaFoldDB" id="A0AAV7J2X2"/>
<dbReference type="EMBL" id="JAHXZJ010000002">
    <property type="protein sequence ID" value="KAH0564156.1"/>
    <property type="molecule type" value="Genomic_DNA"/>
</dbReference>
<reference evidence="1 2" key="1">
    <citation type="journal article" date="2021" name="J. Hered.">
        <title>A chromosome-level genome assembly of the parasitoid wasp, Cotesia glomerata (Hymenoptera: Braconidae).</title>
        <authorList>
            <person name="Pinto B.J."/>
            <person name="Weis J.J."/>
            <person name="Gamble T."/>
            <person name="Ode P.J."/>
            <person name="Paul R."/>
            <person name="Zaspel J.M."/>
        </authorList>
    </citation>
    <scope>NUCLEOTIDE SEQUENCE [LARGE SCALE GENOMIC DNA]</scope>
    <source>
        <strain evidence="1">CgM1</strain>
    </source>
</reference>
<evidence type="ECO:0000313" key="1">
    <source>
        <dbReference type="EMBL" id="KAH0564156.1"/>
    </source>
</evidence>
<sequence>MEKLRLYLNPRLVAADFTQILRAPRDYQGVSLFKSKNKTWWVIRTNKKPEEQSKVLQETLMLMRNIIPAEFTVNIEREPGQLVSQ</sequence>
<evidence type="ECO:0000313" key="2">
    <source>
        <dbReference type="Proteomes" id="UP000826195"/>
    </source>
</evidence>
<comment type="caution">
    <text evidence="1">The sequence shown here is derived from an EMBL/GenBank/DDBJ whole genome shotgun (WGS) entry which is preliminary data.</text>
</comment>
<gene>
    <name evidence="1" type="ORF">KQX54_009794</name>
</gene>
<name>A0AAV7J2X2_COTGL</name>
<keyword evidence="2" id="KW-1185">Reference proteome</keyword>
<proteinExistence type="predicted"/>
<protein>
    <submittedName>
        <fullName evidence="1">Uncharacterized protein</fullName>
    </submittedName>
</protein>
<accession>A0AAV7J2X2</accession>